<evidence type="ECO:0000313" key="12">
    <source>
        <dbReference type="EMBL" id="QJD97230.1"/>
    </source>
</evidence>
<dbReference type="InterPro" id="IPR003018">
    <property type="entry name" value="GAF"/>
</dbReference>
<evidence type="ECO:0000256" key="3">
    <source>
        <dbReference type="ARBA" id="ARBA00022553"/>
    </source>
</evidence>
<organism evidence="12 13">
    <name type="scientific">Mucilaginibacter robiniae</name>
    <dbReference type="NCBI Taxonomy" id="2728022"/>
    <lineage>
        <taxon>Bacteria</taxon>
        <taxon>Pseudomonadati</taxon>
        <taxon>Bacteroidota</taxon>
        <taxon>Sphingobacteriia</taxon>
        <taxon>Sphingobacteriales</taxon>
        <taxon>Sphingobacteriaceae</taxon>
        <taxon>Mucilaginibacter</taxon>
    </lineage>
</organism>
<feature type="domain" description="Histidine kinase" evidence="9">
    <location>
        <begin position="330"/>
        <end position="543"/>
    </location>
</feature>
<dbReference type="Pfam" id="PF02518">
    <property type="entry name" value="HATPase_c"/>
    <property type="match status" value="1"/>
</dbReference>
<dbReference type="InterPro" id="IPR029016">
    <property type="entry name" value="GAF-like_dom_sf"/>
</dbReference>
<comment type="catalytic activity">
    <reaction evidence="1">
        <text>ATP + protein L-histidine = ADP + protein N-phospho-L-histidine.</text>
        <dbReference type="EC" id="2.7.13.3"/>
    </reaction>
</comment>
<evidence type="ECO:0000259" key="10">
    <source>
        <dbReference type="PROSITE" id="PS50112"/>
    </source>
</evidence>
<dbReference type="InterPro" id="IPR000014">
    <property type="entry name" value="PAS"/>
</dbReference>
<dbReference type="Pfam" id="PF01590">
    <property type="entry name" value="GAF"/>
    <property type="match status" value="1"/>
</dbReference>
<name>A0A7L5E1G4_9SPHI</name>
<dbReference type="EMBL" id="CP051682">
    <property type="protein sequence ID" value="QJD97230.1"/>
    <property type="molecule type" value="Genomic_DNA"/>
</dbReference>
<dbReference type="InterPro" id="IPR003594">
    <property type="entry name" value="HATPase_dom"/>
</dbReference>
<evidence type="ECO:0000256" key="7">
    <source>
        <dbReference type="ARBA" id="ARBA00023136"/>
    </source>
</evidence>
<dbReference type="GO" id="GO:0016036">
    <property type="term" value="P:cellular response to phosphate starvation"/>
    <property type="evidence" value="ECO:0007669"/>
    <property type="project" value="TreeGrafter"/>
</dbReference>
<dbReference type="InterPro" id="IPR013767">
    <property type="entry name" value="PAS_fold"/>
</dbReference>
<dbReference type="SUPFAM" id="SSF55874">
    <property type="entry name" value="ATPase domain of HSP90 chaperone/DNA topoisomerase II/histidine kinase"/>
    <property type="match status" value="1"/>
</dbReference>
<reference evidence="12 13" key="1">
    <citation type="submission" date="2020-04" db="EMBL/GenBank/DDBJ databases">
        <title>Genome sequencing of novel species.</title>
        <authorList>
            <person name="Heo J."/>
            <person name="Kim S.-J."/>
            <person name="Kim J.-S."/>
            <person name="Hong S.-B."/>
            <person name="Kwon S.-W."/>
        </authorList>
    </citation>
    <scope>NUCLEOTIDE SEQUENCE [LARGE SCALE GENOMIC DNA]</scope>
    <source>
        <strain evidence="12 13">F39-2</strain>
    </source>
</reference>
<dbReference type="Gene3D" id="3.30.450.40">
    <property type="match status" value="1"/>
</dbReference>
<dbReference type="AlphaFoldDB" id="A0A7L5E1G4"/>
<dbReference type="SUPFAM" id="SSF55781">
    <property type="entry name" value="GAF domain-like"/>
    <property type="match status" value="1"/>
</dbReference>
<evidence type="ECO:0000256" key="4">
    <source>
        <dbReference type="ARBA" id="ARBA00022679"/>
    </source>
</evidence>
<dbReference type="SUPFAM" id="SSF47384">
    <property type="entry name" value="Homodimeric domain of signal transducing histidine kinase"/>
    <property type="match status" value="1"/>
</dbReference>
<dbReference type="PANTHER" id="PTHR45453">
    <property type="entry name" value="PHOSPHATE REGULON SENSOR PROTEIN PHOR"/>
    <property type="match status" value="1"/>
</dbReference>
<keyword evidence="13" id="KW-1185">Reference proteome</keyword>
<keyword evidence="3" id="KW-0597">Phosphoprotein</keyword>
<evidence type="ECO:0000256" key="1">
    <source>
        <dbReference type="ARBA" id="ARBA00000085"/>
    </source>
</evidence>
<dbReference type="Gene3D" id="3.30.450.20">
    <property type="entry name" value="PAS domain"/>
    <property type="match status" value="1"/>
</dbReference>
<dbReference type="Gene3D" id="3.30.565.10">
    <property type="entry name" value="Histidine kinase-like ATPase, C-terminal domain"/>
    <property type="match status" value="1"/>
</dbReference>
<dbReference type="RefSeq" id="WP_169609224.1">
    <property type="nucleotide sequence ID" value="NZ_CP051682.1"/>
</dbReference>
<dbReference type="SUPFAM" id="SSF55785">
    <property type="entry name" value="PYP-like sensor domain (PAS domain)"/>
    <property type="match status" value="1"/>
</dbReference>
<keyword evidence="7" id="KW-0472">Membrane</keyword>
<dbReference type="SMART" id="SM00091">
    <property type="entry name" value="PAS"/>
    <property type="match status" value="1"/>
</dbReference>
<dbReference type="InterPro" id="IPR036097">
    <property type="entry name" value="HisK_dim/P_sf"/>
</dbReference>
<evidence type="ECO:0000256" key="8">
    <source>
        <dbReference type="SAM" id="Coils"/>
    </source>
</evidence>
<dbReference type="InterPro" id="IPR004358">
    <property type="entry name" value="Sig_transdc_His_kin-like_C"/>
</dbReference>
<dbReference type="CDD" id="cd00075">
    <property type="entry name" value="HATPase"/>
    <property type="match status" value="1"/>
</dbReference>
<dbReference type="GO" id="GO:0004721">
    <property type="term" value="F:phosphoprotein phosphatase activity"/>
    <property type="evidence" value="ECO:0007669"/>
    <property type="project" value="TreeGrafter"/>
</dbReference>
<evidence type="ECO:0000313" key="13">
    <source>
        <dbReference type="Proteomes" id="UP000503278"/>
    </source>
</evidence>
<dbReference type="Pfam" id="PF00512">
    <property type="entry name" value="HisKA"/>
    <property type="match status" value="1"/>
</dbReference>
<dbReference type="Pfam" id="PF00989">
    <property type="entry name" value="PAS"/>
    <property type="match status" value="1"/>
</dbReference>
<dbReference type="FunFam" id="3.30.565.10:FF:000006">
    <property type="entry name" value="Sensor histidine kinase WalK"/>
    <property type="match status" value="1"/>
</dbReference>
<keyword evidence="5" id="KW-0418">Kinase</keyword>
<dbReference type="GO" id="GO:0005886">
    <property type="term" value="C:plasma membrane"/>
    <property type="evidence" value="ECO:0007669"/>
    <property type="project" value="TreeGrafter"/>
</dbReference>
<dbReference type="InterPro" id="IPR000700">
    <property type="entry name" value="PAS-assoc_C"/>
</dbReference>
<sequence>MENTFGMDIIPDNDQERLAALQRYRILDTPTERAFDKVVELAAELFQVPVALISLVDAEQVFYKATVGMGDVRCGSRGHCVCALAIVNSECTIIENALQDPLFDHNPLVHGSFGLRFYAGAPLITHDGYFIGTICVIDTQPRLFNPQEEKVLKRMAAVVMEQIELRLTNLREAEKQARANNELAESYKKLAASEQRFQNILDTMAEGVGIIDLDGCLTYSNAMAQRILGLSQSEINKRTYYDAKWQNVRLDGTPLPKEDHPMSIMLNTGMAVYDYEIGVKPQEGEVFYLSINAAPIIDQNTGKITGGIATFMDVTNRRRVMQQKDEFISVASHELKTPVTSLTASMQLMERMIDNPKPAVISKLINQANKSLKKLNSLIKDLLNSTRISEGQLHLRKVEFTIADMITDCCHHIRTAGKHEIVLQGDLNLKIYADEQQIDQVVVNLVNNAVKYAPDSKEICITVGREKNRVKVSVADKGPGIDPDTIPHLFDRYYRADYSGIQFSGLGLGLYICAEIIRKHGGEIGVDSQLSEGSTFWFTLPLS</sequence>
<dbReference type="SMART" id="SM00388">
    <property type="entry name" value="HisKA"/>
    <property type="match status" value="1"/>
</dbReference>
<proteinExistence type="predicted"/>
<dbReference type="InterPro" id="IPR036890">
    <property type="entry name" value="HATPase_C_sf"/>
</dbReference>
<gene>
    <name evidence="12" type="ORF">HH214_15810</name>
</gene>
<dbReference type="InterPro" id="IPR005467">
    <property type="entry name" value="His_kinase_dom"/>
</dbReference>
<evidence type="ECO:0000256" key="6">
    <source>
        <dbReference type="ARBA" id="ARBA00023012"/>
    </source>
</evidence>
<dbReference type="PROSITE" id="PS50109">
    <property type="entry name" value="HIS_KIN"/>
    <property type="match status" value="1"/>
</dbReference>
<dbReference type="KEGG" id="mrob:HH214_15810"/>
<evidence type="ECO:0000259" key="9">
    <source>
        <dbReference type="PROSITE" id="PS50109"/>
    </source>
</evidence>
<dbReference type="InterPro" id="IPR050351">
    <property type="entry name" value="BphY/WalK/GraS-like"/>
</dbReference>
<evidence type="ECO:0000259" key="11">
    <source>
        <dbReference type="PROSITE" id="PS50113"/>
    </source>
</evidence>
<dbReference type="NCBIfam" id="TIGR00229">
    <property type="entry name" value="sensory_box"/>
    <property type="match status" value="1"/>
</dbReference>
<dbReference type="PANTHER" id="PTHR45453:SF1">
    <property type="entry name" value="PHOSPHATE REGULON SENSOR PROTEIN PHOR"/>
    <property type="match status" value="1"/>
</dbReference>
<dbReference type="SMART" id="SM00387">
    <property type="entry name" value="HATPase_c"/>
    <property type="match status" value="1"/>
</dbReference>
<dbReference type="Gene3D" id="1.10.287.130">
    <property type="match status" value="1"/>
</dbReference>
<feature type="coiled-coil region" evidence="8">
    <location>
        <begin position="160"/>
        <end position="196"/>
    </location>
</feature>
<dbReference type="InterPro" id="IPR003661">
    <property type="entry name" value="HisK_dim/P_dom"/>
</dbReference>
<evidence type="ECO:0000256" key="5">
    <source>
        <dbReference type="ARBA" id="ARBA00022777"/>
    </source>
</evidence>
<dbReference type="GO" id="GO:0006355">
    <property type="term" value="P:regulation of DNA-templated transcription"/>
    <property type="evidence" value="ECO:0007669"/>
    <property type="project" value="InterPro"/>
</dbReference>
<dbReference type="Proteomes" id="UP000503278">
    <property type="component" value="Chromosome"/>
</dbReference>
<keyword evidence="4" id="KW-0808">Transferase</keyword>
<keyword evidence="6" id="KW-0902">Two-component regulatory system</keyword>
<dbReference type="PRINTS" id="PR00344">
    <property type="entry name" value="BCTRLSENSOR"/>
</dbReference>
<dbReference type="CDD" id="cd00082">
    <property type="entry name" value="HisKA"/>
    <property type="match status" value="1"/>
</dbReference>
<accession>A0A7L5E1G4</accession>
<dbReference type="SMART" id="SM00065">
    <property type="entry name" value="GAF"/>
    <property type="match status" value="1"/>
</dbReference>
<feature type="domain" description="PAS" evidence="10">
    <location>
        <begin position="193"/>
        <end position="235"/>
    </location>
</feature>
<dbReference type="PROSITE" id="PS50112">
    <property type="entry name" value="PAS"/>
    <property type="match status" value="1"/>
</dbReference>
<dbReference type="InterPro" id="IPR035965">
    <property type="entry name" value="PAS-like_dom_sf"/>
</dbReference>
<dbReference type="PROSITE" id="PS50113">
    <property type="entry name" value="PAC"/>
    <property type="match status" value="1"/>
</dbReference>
<feature type="domain" description="PAC" evidence="11">
    <location>
        <begin position="273"/>
        <end position="326"/>
    </location>
</feature>
<dbReference type="GO" id="GO:0000155">
    <property type="term" value="F:phosphorelay sensor kinase activity"/>
    <property type="evidence" value="ECO:0007669"/>
    <property type="project" value="InterPro"/>
</dbReference>
<keyword evidence="8" id="KW-0175">Coiled coil</keyword>
<protein>
    <recommendedName>
        <fullName evidence="2">histidine kinase</fullName>
        <ecNumber evidence="2">2.7.13.3</ecNumber>
    </recommendedName>
</protein>
<dbReference type="EC" id="2.7.13.3" evidence="2"/>
<evidence type="ECO:0000256" key="2">
    <source>
        <dbReference type="ARBA" id="ARBA00012438"/>
    </source>
</evidence>
<dbReference type="CDD" id="cd00130">
    <property type="entry name" value="PAS"/>
    <property type="match status" value="1"/>
</dbReference>